<protein>
    <submittedName>
        <fullName evidence="1">Uncharacterized protein</fullName>
    </submittedName>
</protein>
<proteinExistence type="predicted"/>
<organism evidence="1 2">
    <name type="scientific">Primorskyibacter flagellatus</name>
    <dbReference type="NCBI Taxonomy" id="1387277"/>
    <lineage>
        <taxon>Bacteria</taxon>
        <taxon>Pseudomonadati</taxon>
        <taxon>Pseudomonadota</taxon>
        <taxon>Alphaproteobacteria</taxon>
        <taxon>Rhodobacterales</taxon>
        <taxon>Roseobacteraceae</taxon>
        <taxon>Primorskyibacter</taxon>
    </lineage>
</organism>
<evidence type="ECO:0000313" key="2">
    <source>
        <dbReference type="Proteomes" id="UP000612855"/>
    </source>
</evidence>
<gene>
    <name evidence="1" type="ORF">GCM10011360_02640</name>
</gene>
<accession>A0A916ZWV3</accession>
<reference evidence="2" key="1">
    <citation type="journal article" date="2019" name="Int. J. Syst. Evol. Microbiol.">
        <title>The Global Catalogue of Microorganisms (GCM) 10K type strain sequencing project: providing services to taxonomists for standard genome sequencing and annotation.</title>
        <authorList>
            <consortium name="The Broad Institute Genomics Platform"/>
            <consortium name="The Broad Institute Genome Sequencing Center for Infectious Disease"/>
            <person name="Wu L."/>
            <person name="Ma J."/>
        </authorList>
    </citation>
    <scope>NUCLEOTIDE SEQUENCE [LARGE SCALE GENOMIC DNA]</scope>
    <source>
        <strain evidence="2">CGMCC 1.12664</strain>
    </source>
</reference>
<sequence length="85" mass="10257">MYIQMRVSPEERESIVAMAEAEGRSISDFAHRVFFKKFRQYQDDEDPRRTYLRNAMTPLFDELGYEPERREATINMVLANFHLFF</sequence>
<dbReference type="AlphaFoldDB" id="A0A916ZWV3"/>
<dbReference type="Proteomes" id="UP000612855">
    <property type="component" value="Unassembled WGS sequence"/>
</dbReference>
<keyword evidence="2" id="KW-1185">Reference proteome</keyword>
<name>A0A916ZWV3_9RHOB</name>
<comment type="caution">
    <text evidence="1">The sequence shown here is derived from an EMBL/GenBank/DDBJ whole genome shotgun (WGS) entry which is preliminary data.</text>
</comment>
<dbReference type="EMBL" id="BMFJ01000001">
    <property type="protein sequence ID" value="GGE17299.1"/>
    <property type="molecule type" value="Genomic_DNA"/>
</dbReference>
<evidence type="ECO:0000313" key="1">
    <source>
        <dbReference type="EMBL" id="GGE17299.1"/>
    </source>
</evidence>